<evidence type="ECO:0000313" key="7">
    <source>
        <dbReference type="Proteomes" id="UP000501421"/>
    </source>
</evidence>
<gene>
    <name evidence="6" type="ORF">GsuE55_37260</name>
</gene>
<dbReference type="Gene3D" id="3.90.580.10">
    <property type="entry name" value="Zinc finger, CHC2-type domain"/>
    <property type="match status" value="1"/>
</dbReference>
<keyword evidence="1" id="KW-0479">Metal-binding</keyword>
<dbReference type="GO" id="GO:0003899">
    <property type="term" value="F:DNA-directed RNA polymerase activity"/>
    <property type="evidence" value="ECO:0007669"/>
    <property type="project" value="InterPro"/>
</dbReference>
<dbReference type="Proteomes" id="UP000501421">
    <property type="component" value="Plasmid pGspE55-1"/>
</dbReference>
<keyword evidence="6" id="KW-0614">Plasmid</keyword>
<proteinExistence type="predicted"/>
<geneLocation type="plasmid" evidence="6 7">
    <name>pGspE55-1</name>
</geneLocation>
<dbReference type="InterPro" id="IPR050219">
    <property type="entry name" value="DnaG_primase"/>
</dbReference>
<evidence type="ECO:0000313" key="6">
    <source>
        <dbReference type="EMBL" id="BBW98893.1"/>
    </source>
</evidence>
<dbReference type="SMART" id="SM00400">
    <property type="entry name" value="ZnF_CHCC"/>
    <property type="match status" value="1"/>
</dbReference>
<keyword evidence="7" id="KW-1185">Reference proteome</keyword>
<dbReference type="InterPro" id="IPR036977">
    <property type="entry name" value="DNA_primase_Znf_CHC2"/>
</dbReference>
<feature type="coiled-coil region" evidence="4">
    <location>
        <begin position="102"/>
        <end position="129"/>
    </location>
</feature>
<dbReference type="InterPro" id="IPR024385">
    <property type="entry name" value="DUF3854"/>
</dbReference>
<keyword evidence="3" id="KW-0862">Zinc</keyword>
<keyword evidence="4" id="KW-0175">Coiled coil</keyword>
<dbReference type="Pfam" id="PF01807">
    <property type="entry name" value="Zn_ribbon_DnaG"/>
    <property type="match status" value="1"/>
</dbReference>
<name>A0A679FRW6_9BACL</name>
<dbReference type="GO" id="GO:0006269">
    <property type="term" value="P:DNA replication, synthesis of primer"/>
    <property type="evidence" value="ECO:0007669"/>
    <property type="project" value="TreeGrafter"/>
</dbReference>
<dbReference type="GO" id="GO:0003677">
    <property type="term" value="F:DNA binding"/>
    <property type="evidence" value="ECO:0007669"/>
    <property type="project" value="InterPro"/>
</dbReference>
<evidence type="ECO:0000256" key="4">
    <source>
        <dbReference type="SAM" id="Coils"/>
    </source>
</evidence>
<accession>A0A679FRW6</accession>
<organism evidence="6 7">
    <name type="scientific">Geobacillus subterraneus</name>
    <dbReference type="NCBI Taxonomy" id="129338"/>
    <lineage>
        <taxon>Bacteria</taxon>
        <taxon>Bacillati</taxon>
        <taxon>Bacillota</taxon>
        <taxon>Bacilli</taxon>
        <taxon>Bacillales</taxon>
        <taxon>Anoxybacillaceae</taxon>
        <taxon>Geobacillus</taxon>
    </lineage>
</organism>
<evidence type="ECO:0000256" key="1">
    <source>
        <dbReference type="ARBA" id="ARBA00022723"/>
    </source>
</evidence>
<dbReference type="AlphaFoldDB" id="A0A679FRW6"/>
<keyword evidence="2" id="KW-0863">Zinc-finger</keyword>
<dbReference type="Pfam" id="PF12965">
    <property type="entry name" value="DUF3854"/>
    <property type="match status" value="1"/>
</dbReference>
<dbReference type="GO" id="GO:0008270">
    <property type="term" value="F:zinc ion binding"/>
    <property type="evidence" value="ECO:0007669"/>
    <property type="project" value="UniProtKB-KW"/>
</dbReference>
<reference evidence="7" key="1">
    <citation type="journal article" date="2020" name="Microbiol. Resour. Announc.">
        <title>Complete Genome Sequence of Geobacillus sp. Strain E55-1, Isolated from Mine Geyser in Japan.</title>
        <authorList>
            <person name="Miyazaki K."/>
            <person name="Hase E."/>
            <person name="Tokito N."/>
        </authorList>
    </citation>
    <scope>NUCLEOTIDE SEQUENCE [LARGE SCALE GENOMIC DNA]</scope>
    <source>
        <strain evidence="7">E55-1</strain>
        <plasmid evidence="7">pGspE55-1</plasmid>
    </source>
</reference>
<dbReference type="PANTHER" id="PTHR30313">
    <property type="entry name" value="DNA PRIMASE"/>
    <property type="match status" value="1"/>
</dbReference>
<evidence type="ECO:0000256" key="3">
    <source>
        <dbReference type="ARBA" id="ARBA00022833"/>
    </source>
</evidence>
<dbReference type="InterPro" id="IPR002694">
    <property type="entry name" value="Znf_CHC2"/>
</dbReference>
<evidence type="ECO:0000256" key="2">
    <source>
        <dbReference type="ARBA" id="ARBA00022771"/>
    </source>
</evidence>
<dbReference type="SUPFAM" id="SSF57783">
    <property type="entry name" value="Zinc beta-ribbon"/>
    <property type="match status" value="1"/>
</dbReference>
<dbReference type="PANTHER" id="PTHR30313:SF2">
    <property type="entry name" value="DNA PRIMASE"/>
    <property type="match status" value="1"/>
</dbReference>
<feature type="domain" description="Zinc finger CHC2-type" evidence="5">
    <location>
        <begin position="36"/>
        <end position="91"/>
    </location>
</feature>
<dbReference type="EMBL" id="AP022558">
    <property type="protein sequence ID" value="BBW98893.1"/>
    <property type="molecule type" value="Genomic_DNA"/>
</dbReference>
<sequence length="476" mass="55516">MDKRQFIEQMIEQVRSLPISQVAGEYIELIPHGRHHKGLCPFHPDTKMGSFFVTNDKGVYKCFSCGEGGDAIRFAAQMENQNYLEAAFRLALRFGIISYSEYEEYFERRRFSREEVKRIERKYQELDKKKMRNHIADEKTRHEVFSMFLSLCELSPEHREHLIKERGFREEDIREGGYFTFPTRRKMAALTELLKQRFGDLSVLERIPGFYKEKATGCYSFSRHKGIGIPIRNAKGEIVGLQVRHDEKREGMSRYVWFSSSFAMFSDKYEGGTSSGAPVDVVFPQEITNTTVFVTEGRFKAHHLAKQTGSIVLSVQGICSWKNILIELERISISPITKERYKKGNYRPFCVFAAFDADMCTKYEVFAQLKNMTDAIEQRGWFVYYLLWDESLGKGIDDVILNGNMGHVKRFDKQQIDLAIENLMQSLLREHGVCHAKDLPKEEFASKFKKEILTLRPLKKKELSERHYEYLKQHAG</sequence>
<dbReference type="RefSeq" id="WP_172418870.1">
    <property type="nucleotide sequence ID" value="NZ_AP022558.1"/>
</dbReference>
<protein>
    <recommendedName>
        <fullName evidence="5">Zinc finger CHC2-type domain-containing protein</fullName>
    </recommendedName>
</protein>
<dbReference type="GO" id="GO:0005737">
    <property type="term" value="C:cytoplasm"/>
    <property type="evidence" value="ECO:0007669"/>
    <property type="project" value="TreeGrafter"/>
</dbReference>
<evidence type="ECO:0000259" key="5">
    <source>
        <dbReference type="SMART" id="SM00400"/>
    </source>
</evidence>